<dbReference type="SUPFAM" id="SSF47473">
    <property type="entry name" value="EF-hand"/>
    <property type="match status" value="1"/>
</dbReference>
<dbReference type="Pfam" id="PF13405">
    <property type="entry name" value="EF-hand_6"/>
    <property type="match status" value="1"/>
</dbReference>
<dbReference type="PROSITE" id="PS50222">
    <property type="entry name" value="EF_HAND_2"/>
    <property type="match status" value="2"/>
</dbReference>
<dbReference type="Gene3D" id="1.10.238.10">
    <property type="entry name" value="EF-hand"/>
    <property type="match status" value="2"/>
</dbReference>
<feature type="domain" description="EF-hand" evidence="3">
    <location>
        <begin position="119"/>
        <end position="152"/>
    </location>
</feature>
<evidence type="ECO:0000256" key="1">
    <source>
        <dbReference type="ARBA" id="ARBA00022737"/>
    </source>
</evidence>
<dbReference type="GO" id="GO:0005509">
    <property type="term" value="F:calcium ion binding"/>
    <property type="evidence" value="ECO:0007669"/>
    <property type="project" value="UniProtKB-ARBA"/>
</dbReference>
<name>A0ABD1HXU2_SALDI</name>
<dbReference type="Proteomes" id="UP001567538">
    <property type="component" value="Unassembled WGS sequence"/>
</dbReference>
<dbReference type="PANTHER" id="PTHR23050">
    <property type="entry name" value="CALCIUM BINDING PROTEIN"/>
    <property type="match status" value="1"/>
</dbReference>
<dbReference type="InterPro" id="IPR050145">
    <property type="entry name" value="Centrin_CML-like"/>
</dbReference>
<gene>
    <name evidence="4" type="ORF">AAHA92_04006</name>
</gene>
<dbReference type="InterPro" id="IPR018247">
    <property type="entry name" value="EF_Hand_1_Ca_BS"/>
</dbReference>
<keyword evidence="5" id="KW-1185">Reference proteome</keyword>
<reference evidence="4 5" key="1">
    <citation type="submission" date="2024-06" db="EMBL/GenBank/DDBJ databases">
        <title>A chromosome level genome sequence of Diviner's sage (Salvia divinorum).</title>
        <authorList>
            <person name="Ford S.A."/>
            <person name="Ro D.-K."/>
            <person name="Ness R.W."/>
            <person name="Phillips M.A."/>
        </authorList>
    </citation>
    <scope>NUCLEOTIDE SEQUENCE [LARGE SCALE GENOMIC DNA]</scope>
    <source>
        <strain evidence="4">SAF-2024a</strain>
        <tissue evidence="4">Leaf</tissue>
    </source>
</reference>
<dbReference type="CDD" id="cd00051">
    <property type="entry name" value="EFh"/>
    <property type="match status" value="1"/>
</dbReference>
<dbReference type="Pfam" id="PF13833">
    <property type="entry name" value="EF-hand_8"/>
    <property type="match status" value="1"/>
</dbReference>
<comment type="caution">
    <text evidence="4">The sequence shown here is derived from an EMBL/GenBank/DDBJ whole genome shotgun (WGS) entry which is preliminary data.</text>
</comment>
<organism evidence="4 5">
    <name type="scientific">Salvia divinorum</name>
    <name type="common">Maria pastora</name>
    <name type="synonym">Diviner's sage</name>
    <dbReference type="NCBI Taxonomy" id="28513"/>
    <lineage>
        <taxon>Eukaryota</taxon>
        <taxon>Viridiplantae</taxon>
        <taxon>Streptophyta</taxon>
        <taxon>Embryophyta</taxon>
        <taxon>Tracheophyta</taxon>
        <taxon>Spermatophyta</taxon>
        <taxon>Magnoliopsida</taxon>
        <taxon>eudicotyledons</taxon>
        <taxon>Gunneridae</taxon>
        <taxon>Pentapetalae</taxon>
        <taxon>asterids</taxon>
        <taxon>lamiids</taxon>
        <taxon>Lamiales</taxon>
        <taxon>Lamiaceae</taxon>
        <taxon>Nepetoideae</taxon>
        <taxon>Mentheae</taxon>
        <taxon>Salviinae</taxon>
        <taxon>Salvia</taxon>
        <taxon>Salvia subgen. Calosphace</taxon>
    </lineage>
</organism>
<feature type="domain" description="EF-hand" evidence="3">
    <location>
        <begin position="16"/>
        <end position="51"/>
    </location>
</feature>
<dbReference type="AlphaFoldDB" id="A0ABD1HXU2"/>
<dbReference type="InterPro" id="IPR011992">
    <property type="entry name" value="EF-hand-dom_pair"/>
</dbReference>
<sequence length="152" mass="15901">MSQPADSTPVDVDALNHILGVVEAFRAFDSDGDGSITVQELGGIMASLGYTVTEREVQALMPGDGLLSLAEFVEMNTQSLQLSGLGPLKAAIRGLNLQENDVVTAEELHRGVCDLGVELSLDDCREIVGAMDGDGDGAVSVEELNLIADSLV</sequence>
<proteinExistence type="predicted"/>
<keyword evidence="2" id="KW-0106">Calcium</keyword>
<dbReference type="FunFam" id="1.10.238.10:FF:000178">
    <property type="entry name" value="Calmodulin-2 A"/>
    <property type="match status" value="1"/>
</dbReference>
<dbReference type="GO" id="GO:0043226">
    <property type="term" value="C:organelle"/>
    <property type="evidence" value="ECO:0007669"/>
    <property type="project" value="UniProtKB-ARBA"/>
</dbReference>
<keyword evidence="1" id="KW-0677">Repeat</keyword>
<dbReference type="InterPro" id="IPR002048">
    <property type="entry name" value="EF_hand_dom"/>
</dbReference>
<evidence type="ECO:0000256" key="2">
    <source>
        <dbReference type="ARBA" id="ARBA00022837"/>
    </source>
</evidence>
<dbReference type="PROSITE" id="PS00018">
    <property type="entry name" value="EF_HAND_1"/>
    <property type="match status" value="2"/>
</dbReference>
<evidence type="ECO:0000313" key="5">
    <source>
        <dbReference type="Proteomes" id="UP001567538"/>
    </source>
</evidence>
<accession>A0ABD1HXU2</accession>
<dbReference type="EMBL" id="JBEAFC010000003">
    <property type="protein sequence ID" value="KAL1561285.1"/>
    <property type="molecule type" value="Genomic_DNA"/>
</dbReference>
<protein>
    <recommendedName>
        <fullName evidence="3">EF-hand domain-containing protein</fullName>
    </recommendedName>
</protein>
<evidence type="ECO:0000259" key="3">
    <source>
        <dbReference type="PROSITE" id="PS50222"/>
    </source>
</evidence>
<dbReference type="SMART" id="SM00054">
    <property type="entry name" value="EFh"/>
    <property type="match status" value="2"/>
</dbReference>
<evidence type="ECO:0000313" key="4">
    <source>
        <dbReference type="EMBL" id="KAL1561285.1"/>
    </source>
</evidence>